<dbReference type="SUPFAM" id="SSF50814">
    <property type="entry name" value="Lipocalins"/>
    <property type="match status" value="1"/>
</dbReference>
<protein>
    <submittedName>
        <fullName evidence="2">Putative salivary lipocalin</fullName>
    </submittedName>
</protein>
<dbReference type="InterPro" id="IPR012674">
    <property type="entry name" value="Calycin"/>
</dbReference>
<keyword evidence="1" id="KW-0732">Signal</keyword>
<dbReference type="AlphaFoldDB" id="A0A6B0V2K4"/>
<dbReference type="Gene3D" id="2.40.128.20">
    <property type="match status" value="1"/>
</dbReference>
<sequence>MSPHLHLEAWSLLMTCLGVFVVTSTSPGKVGPVLAPLETPLINSSETPLNEKDVKLQKYQDFKKGILFGNLVLVYSSMKDDPFRLCKLTYRPNSGITPEGHIDVLSTSRNNPDYRDMVQGFYAKTADFHNRTYRAITWFYRGDNYDYESRVIFSDYKYCTILRTEGYHNLCELFTGGRHDSDRVNSWCFFIYTVYCGIPAATFKTVEECWGEPGKTEP</sequence>
<proteinExistence type="predicted"/>
<evidence type="ECO:0000313" key="2">
    <source>
        <dbReference type="EMBL" id="MXU96493.1"/>
    </source>
</evidence>
<organism evidence="2">
    <name type="scientific">Ixodes ricinus</name>
    <name type="common">Common tick</name>
    <name type="synonym">Acarus ricinus</name>
    <dbReference type="NCBI Taxonomy" id="34613"/>
    <lineage>
        <taxon>Eukaryota</taxon>
        <taxon>Metazoa</taxon>
        <taxon>Ecdysozoa</taxon>
        <taxon>Arthropoda</taxon>
        <taxon>Chelicerata</taxon>
        <taxon>Arachnida</taxon>
        <taxon>Acari</taxon>
        <taxon>Parasitiformes</taxon>
        <taxon>Ixodida</taxon>
        <taxon>Ixodoidea</taxon>
        <taxon>Ixodidae</taxon>
        <taxon>Ixodinae</taxon>
        <taxon>Ixodes</taxon>
    </lineage>
</organism>
<dbReference type="EMBL" id="GIFC01014410">
    <property type="protein sequence ID" value="MXU96493.1"/>
    <property type="molecule type" value="Transcribed_RNA"/>
</dbReference>
<name>A0A6B0V2K4_IXORI</name>
<evidence type="ECO:0000256" key="1">
    <source>
        <dbReference type="SAM" id="SignalP"/>
    </source>
</evidence>
<feature type="chain" id="PRO_5025604580" evidence="1">
    <location>
        <begin position="25"/>
        <end position="218"/>
    </location>
</feature>
<reference evidence="2" key="1">
    <citation type="submission" date="2019-12" db="EMBL/GenBank/DDBJ databases">
        <title>An insight into the sialome of adult female Ixodes ricinus ticks feeding for 6 days.</title>
        <authorList>
            <person name="Perner J."/>
            <person name="Ribeiro J.M.C."/>
        </authorList>
    </citation>
    <scope>NUCLEOTIDE SEQUENCE</scope>
    <source>
        <strain evidence="2">Semi-engorged</strain>
        <tissue evidence="2">Salivary glands</tissue>
    </source>
</reference>
<accession>A0A6B0V2K4</accession>
<feature type="signal peptide" evidence="1">
    <location>
        <begin position="1"/>
        <end position="24"/>
    </location>
</feature>